<dbReference type="Gene3D" id="3.40.50.2020">
    <property type="match status" value="1"/>
</dbReference>
<accession>A0A5N6L4L3</accession>
<dbReference type="EMBL" id="VIBQ01000102">
    <property type="protein sequence ID" value="KAB8772355.1"/>
    <property type="molecule type" value="Genomic_DNA"/>
</dbReference>
<dbReference type="OrthoDB" id="5553476at2759"/>
<dbReference type="InterPro" id="IPR029057">
    <property type="entry name" value="PRTase-like"/>
</dbReference>
<dbReference type="PANTHER" id="PTHR46683:SF1">
    <property type="entry name" value="OROTATE PHOSPHORIBOSYLTRANSFERASE 1-RELATED"/>
    <property type="match status" value="1"/>
</dbReference>
<dbReference type="InterPro" id="IPR004467">
    <property type="entry name" value="Or_phspho_trans_dom"/>
</dbReference>
<protein>
    <recommendedName>
        <fullName evidence="5">orotate phosphoribosyltransferase</fullName>
        <ecNumber evidence="5">2.4.2.10</ecNumber>
    </recommendedName>
</protein>
<comment type="function">
    <text evidence="1">Catalyzes the transfer of a ribosyl phosphate group from 5-phosphoribose 1-diphosphate to orotate, leading to the formation of orotidine monophosphate (OMP).</text>
</comment>
<dbReference type="AlphaFoldDB" id="A0A5N6L4L3"/>
<dbReference type="InterPro" id="IPR023031">
    <property type="entry name" value="OPRT"/>
</dbReference>
<dbReference type="GO" id="GO:0004588">
    <property type="term" value="F:orotate phosphoribosyltransferase activity"/>
    <property type="evidence" value="ECO:0007669"/>
    <property type="project" value="UniProtKB-EC"/>
</dbReference>
<gene>
    <name evidence="10" type="ORF">FH972_026645</name>
</gene>
<proteinExistence type="inferred from homology"/>
<keyword evidence="11" id="KW-1185">Reference proteome</keyword>
<keyword evidence="7" id="KW-0808">Transferase</keyword>
<dbReference type="UniPathway" id="UPA00070">
    <property type="reaction ID" value="UER00119"/>
</dbReference>
<dbReference type="PANTHER" id="PTHR46683">
    <property type="entry name" value="OROTATE PHOSPHORIBOSYLTRANSFERASE 1-RELATED"/>
    <property type="match status" value="1"/>
</dbReference>
<evidence type="ECO:0000256" key="1">
    <source>
        <dbReference type="ARBA" id="ARBA00003769"/>
    </source>
</evidence>
<dbReference type="EC" id="2.4.2.10" evidence="5"/>
<evidence type="ECO:0000313" key="11">
    <source>
        <dbReference type="Proteomes" id="UP000327013"/>
    </source>
</evidence>
<dbReference type="GO" id="GO:0044205">
    <property type="term" value="P:'de novo' UMP biosynthetic process"/>
    <property type="evidence" value="ECO:0007669"/>
    <property type="project" value="UniProtKB-UniPathway"/>
</dbReference>
<reference evidence="10 11" key="1">
    <citation type="submission" date="2019-06" db="EMBL/GenBank/DDBJ databases">
        <title>A chromosomal-level reference genome of Carpinus fangiana (Coryloideae, Betulaceae).</title>
        <authorList>
            <person name="Yang X."/>
            <person name="Wang Z."/>
            <person name="Zhang L."/>
            <person name="Hao G."/>
            <person name="Liu J."/>
            <person name="Yang Y."/>
        </authorList>
    </citation>
    <scope>NUCLEOTIDE SEQUENCE [LARGE SCALE GENOMIC DNA]</scope>
    <source>
        <strain evidence="10">Cfa_2016G</strain>
        <tissue evidence="10">Leaf</tissue>
    </source>
</reference>
<dbReference type="CDD" id="cd06223">
    <property type="entry name" value="PRTases_typeI"/>
    <property type="match status" value="1"/>
</dbReference>
<name>A0A5N6L4L3_9ROSI</name>
<evidence type="ECO:0000256" key="3">
    <source>
        <dbReference type="ARBA" id="ARBA00006340"/>
    </source>
</evidence>
<organism evidence="10 11">
    <name type="scientific">Carpinus fangiana</name>
    <dbReference type="NCBI Taxonomy" id="176857"/>
    <lineage>
        <taxon>Eukaryota</taxon>
        <taxon>Viridiplantae</taxon>
        <taxon>Streptophyta</taxon>
        <taxon>Embryophyta</taxon>
        <taxon>Tracheophyta</taxon>
        <taxon>Spermatophyta</taxon>
        <taxon>Magnoliopsida</taxon>
        <taxon>eudicotyledons</taxon>
        <taxon>Gunneridae</taxon>
        <taxon>Pentapetalae</taxon>
        <taxon>rosids</taxon>
        <taxon>fabids</taxon>
        <taxon>Fagales</taxon>
        <taxon>Betulaceae</taxon>
        <taxon>Carpinus</taxon>
    </lineage>
</organism>
<dbReference type="SUPFAM" id="SSF53271">
    <property type="entry name" value="PRTase-like"/>
    <property type="match status" value="1"/>
</dbReference>
<dbReference type="Proteomes" id="UP000327013">
    <property type="component" value="Unassembled WGS sequence"/>
</dbReference>
<feature type="domain" description="Phosphoribosyltransferase" evidence="9">
    <location>
        <begin position="73"/>
        <end position="177"/>
    </location>
</feature>
<dbReference type="FunFam" id="3.40.50.2020:FF:000008">
    <property type="entry name" value="Orotate phosphoribosyltransferase"/>
    <property type="match status" value="1"/>
</dbReference>
<dbReference type="Pfam" id="PF00156">
    <property type="entry name" value="Pribosyltran"/>
    <property type="match status" value="1"/>
</dbReference>
<dbReference type="GO" id="GO:0005737">
    <property type="term" value="C:cytoplasm"/>
    <property type="evidence" value="ECO:0007669"/>
    <property type="project" value="TreeGrafter"/>
</dbReference>
<dbReference type="InterPro" id="IPR000836">
    <property type="entry name" value="PRTase_dom"/>
</dbReference>
<keyword evidence="8" id="KW-0665">Pyrimidine biosynthesis</keyword>
<dbReference type="GO" id="GO:0046132">
    <property type="term" value="P:pyrimidine ribonucleoside biosynthetic process"/>
    <property type="evidence" value="ECO:0007669"/>
    <property type="project" value="TreeGrafter"/>
</dbReference>
<keyword evidence="6" id="KW-0328">Glycosyltransferase</keyword>
<evidence type="ECO:0000256" key="4">
    <source>
        <dbReference type="ARBA" id="ARBA00011738"/>
    </source>
</evidence>
<sequence>MAALASPLPPHKSVLLDACTSAGCLAFGTFTLKSGRVSPYFFNAGKLHSATLLRCLSTAFAQTLATYEPALDFDVLFGPAYKGIPLAAVVTEKLATVDDKRFGQVSYSFNRKEKKAYGDGGTLVGSELKGKRVVIVDDVMTAGTAIREAVDIIEREGGVLVAIIVALDRMEKMPPRDGEDPDAPAPSAIGEVRARYGIPVLAVLTLDDIMKELKALGNDEDFKRMDDYRAKYRPVD</sequence>
<comment type="caution">
    <text evidence="10">The sequence shown here is derived from an EMBL/GenBank/DDBJ whole genome shotgun (WGS) entry which is preliminary data.</text>
</comment>
<dbReference type="HAMAP" id="MF_01208">
    <property type="entry name" value="PyrE"/>
    <property type="match status" value="1"/>
</dbReference>
<evidence type="ECO:0000256" key="2">
    <source>
        <dbReference type="ARBA" id="ARBA00004889"/>
    </source>
</evidence>
<evidence type="ECO:0000256" key="8">
    <source>
        <dbReference type="ARBA" id="ARBA00022975"/>
    </source>
</evidence>
<comment type="similarity">
    <text evidence="3">Belongs to the purine/pyrimidine phosphoribosyltransferase family. PyrE subfamily.</text>
</comment>
<comment type="subunit">
    <text evidence="4">Homodimer.</text>
</comment>
<evidence type="ECO:0000256" key="7">
    <source>
        <dbReference type="ARBA" id="ARBA00022679"/>
    </source>
</evidence>
<dbReference type="GO" id="GO:0006207">
    <property type="term" value="P:'de novo' pyrimidine nucleobase biosynthetic process"/>
    <property type="evidence" value="ECO:0007669"/>
    <property type="project" value="TreeGrafter"/>
</dbReference>
<evidence type="ECO:0000256" key="5">
    <source>
        <dbReference type="ARBA" id="ARBA00011971"/>
    </source>
</evidence>
<dbReference type="NCBIfam" id="TIGR00336">
    <property type="entry name" value="pyrE"/>
    <property type="match status" value="1"/>
</dbReference>
<evidence type="ECO:0000259" key="9">
    <source>
        <dbReference type="Pfam" id="PF00156"/>
    </source>
</evidence>
<evidence type="ECO:0000313" key="10">
    <source>
        <dbReference type="EMBL" id="KAB8772355.1"/>
    </source>
</evidence>
<evidence type="ECO:0000256" key="6">
    <source>
        <dbReference type="ARBA" id="ARBA00022676"/>
    </source>
</evidence>
<comment type="pathway">
    <text evidence="2">Pyrimidine metabolism; UMP biosynthesis via de novo pathway; UMP from orotate: step 1/2.</text>
</comment>